<evidence type="ECO:0000313" key="3">
    <source>
        <dbReference type="EMBL" id="KAK8959844.1"/>
    </source>
</evidence>
<reference evidence="3 4" key="1">
    <citation type="journal article" date="2022" name="Nat. Plants">
        <title>Genomes of leafy and leafless Platanthera orchids illuminate the evolution of mycoheterotrophy.</title>
        <authorList>
            <person name="Li M.H."/>
            <person name="Liu K.W."/>
            <person name="Li Z."/>
            <person name="Lu H.C."/>
            <person name="Ye Q.L."/>
            <person name="Zhang D."/>
            <person name="Wang J.Y."/>
            <person name="Li Y.F."/>
            <person name="Zhong Z.M."/>
            <person name="Liu X."/>
            <person name="Yu X."/>
            <person name="Liu D.K."/>
            <person name="Tu X.D."/>
            <person name="Liu B."/>
            <person name="Hao Y."/>
            <person name="Liao X.Y."/>
            <person name="Jiang Y.T."/>
            <person name="Sun W.H."/>
            <person name="Chen J."/>
            <person name="Chen Y.Q."/>
            <person name="Ai Y."/>
            <person name="Zhai J.W."/>
            <person name="Wu S.S."/>
            <person name="Zhou Z."/>
            <person name="Hsiao Y.Y."/>
            <person name="Wu W.L."/>
            <person name="Chen Y.Y."/>
            <person name="Lin Y.F."/>
            <person name="Hsu J.L."/>
            <person name="Li C.Y."/>
            <person name="Wang Z.W."/>
            <person name="Zhao X."/>
            <person name="Zhong W.Y."/>
            <person name="Ma X.K."/>
            <person name="Ma L."/>
            <person name="Huang J."/>
            <person name="Chen G.Z."/>
            <person name="Huang M.Z."/>
            <person name="Huang L."/>
            <person name="Peng D.H."/>
            <person name="Luo Y.B."/>
            <person name="Zou S.Q."/>
            <person name="Chen S.P."/>
            <person name="Lan S."/>
            <person name="Tsai W.C."/>
            <person name="Van de Peer Y."/>
            <person name="Liu Z.J."/>
        </authorList>
    </citation>
    <scope>NUCLEOTIDE SEQUENCE [LARGE SCALE GENOMIC DNA]</scope>
    <source>
        <strain evidence="3">Lor288</strain>
    </source>
</reference>
<dbReference type="PANTHER" id="PTHR37758:SF1">
    <property type="entry name" value="OS03G0334300 PROTEIN"/>
    <property type="match status" value="1"/>
</dbReference>
<feature type="coiled-coil region" evidence="1">
    <location>
        <begin position="78"/>
        <end position="105"/>
    </location>
</feature>
<protein>
    <submittedName>
        <fullName evidence="3">Uncharacterized protein</fullName>
    </submittedName>
</protein>
<feature type="region of interest" description="Disordered" evidence="2">
    <location>
        <begin position="130"/>
        <end position="152"/>
    </location>
</feature>
<accession>A0ABR2M840</accession>
<comment type="caution">
    <text evidence="3">The sequence shown here is derived from an EMBL/GenBank/DDBJ whole genome shotgun (WGS) entry which is preliminary data.</text>
</comment>
<keyword evidence="4" id="KW-1185">Reference proteome</keyword>
<evidence type="ECO:0000256" key="1">
    <source>
        <dbReference type="SAM" id="Coils"/>
    </source>
</evidence>
<dbReference type="EMBL" id="JBBWWR010000011">
    <property type="protein sequence ID" value="KAK8959844.1"/>
    <property type="molecule type" value="Genomic_DNA"/>
</dbReference>
<organism evidence="3 4">
    <name type="scientific">Platanthera guangdongensis</name>
    <dbReference type="NCBI Taxonomy" id="2320717"/>
    <lineage>
        <taxon>Eukaryota</taxon>
        <taxon>Viridiplantae</taxon>
        <taxon>Streptophyta</taxon>
        <taxon>Embryophyta</taxon>
        <taxon>Tracheophyta</taxon>
        <taxon>Spermatophyta</taxon>
        <taxon>Magnoliopsida</taxon>
        <taxon>Liliopsida</taxon>
        <taxon>Asparagales</taxon>
        <taxon>Orchidaceae</taxon>
        <taxon>Orchidoideae</taxon>
        <taxon>Orchideae</taxon>
        <taxon>Orchidinae</taxon>
        <taxon>Platanthera</taxon>
    </lineage>
</organism>
<dbReference type="Proteomes" id="UP001412067">
    <property type="component" value="Unassembled WGS sequence"/>
</dbReference>
<gene>
    <name evidence="3" type="ORF">KSP40_PGU016292</name>
</gene>
<name>A0ABR2M840_9ASPA</name>
<sequence length="152" mass="16964">MEAILLSSVVSSPLLFNSISSDRCRCAVLLRRSPRRQPFPGISADKGQDLASVLLPPAAWPEMGERAPDAEKYEDLDQPELEKEIRVTVEELEKMEEEAMEGKDEGRAPLDYDRRARIFYESSRVFGRVDCGEADPASTDFTGTTPAHGPHR</sequence>
<evidence type="ECO:0000313" key="4">
    <source>
        <dbReference type="Proteomes" id="UP001412067"/>
    </source>
</evidence>
<dbReference type="PANTHER" id="PTHR37758">
    <property type="entry name" value="OS03G0334300 PROTEIN"/>
    <property type="match status" value="1"/>
</dbReference>
<proteinExistence type="predicted"/>
<keyword evidence="1" id="KW-0175">Coiled coil</keyword>
<evidence type="ECO:0000256" key="2">
    <source>
        <dbReference type="SAM" id="MobiDB-lite"/>
    </source>
</evidence>